<dbReference type="InterPro" id="IPR035945">
    <property type="entry name" value="YhaI-like_sf"/>
</dbReference>
<name>A0A398B8H2_9BACI</name>
<evidence type="ECO:0000313" key="2">
    <source>
        <dbReference type="EMBL" id="RID86162.1"/>
    </source>
</evidence>
<evidence type="ECO:0000313" key="4">
    <source>
        <dbReference type="Proteomes" id="UP000283095"/>
    </source>
</evidence>
<reference evidence="1 4" key="1">
    <citation type="submission" date="2018-01" db="EMBL/GenBank/DDBJ databases">
        <title>Bacillus asahii Genome sequencing and assembly.</title>
        <authorList>
            <person name="Jiang H."/>
            <person name="Feng Y."/>
            <person name="Zhao F."/>
            <person name="Lin X."/>
        </authorList>
    </citation>
    <scope>NUCLEOTIDE SEQUENCE [LARGE SCALE GENOMIC DNA]</scope>
    <source>
        <strain evidence="1 4">OM18</strain>
    </source>
</reference>
<dbReference type="Gene3D" id="1.10.3750.10">
    <property type="entry name" value="YhaI-like"/>
    <property type="match status" value="1"/>
</dbReference>
<accession>A0A398B8H2</accession>
<dbReference type="OrthoDB" id="2353223at2"/>
<gene>
    <name evidence="1" type="ORF">BAOM_0997</name>
    <name evidence="2" type="ORF">D1953_10340</name>
</gene>
<dbReference type="Pfam" id="PF08963">
    <property type="entry name" value="DUF1878"/>
    <property type="match status" value="1"/>
</dbReference>
<proteinExistence type="predicted"/>
<dbReference type="AlphaFoldDB" id="A0A398B8H2"/>
<dbReference type="EMBL" id="CP026095">
    <property type="protein sequence ID" value="AZV41608.1"/>
    <property type="molecule type" value="Genomic_DNA"/>
</dbReference>
<protein>
    <submittedName>
        <fullName evidence="2">DUF1878 family protein</fullName>
    </submittedName>
</protein>
<sequence>MRHLEKEIETLRYHQQLLLKIIQNPKAKLDLLIVEKNMTKEEAQQLLELCESLSKKFVTEKAEGYMNFQPLFNDLQKHLTPKLTVKEVIEAFLAQGLHKSFMQEMSKFYY</sequence>
<dbReference type="Proteomes" id="UP000283095">
    <property type="component" value="Chromosome"/>
</dbReference>
<dbReference type="SUPFAM" id="SSF109915">
    <property type="entry name" value="Hypothetical protein YhaI"/>
    <property type="match status" value="1"/>
</dbReference>
<evidence type="ECO:0000313" key="1">
    <source>
        <dbReference type="EMBL" id="AZV41608.1"/>
    </source>
</evidence>
<reference evidence="2 3" key="2">
    <citation type="submission" date="2018-08" db="EMBL/GenBank/DDBJ databases">
        <title>Bacillus jemisoniae sp. nov., Bacillus chryseoplanitiae sp. nov., Bacillus resnikiae sp. nov., and Bacillus frankliniae sp. nov., isolated from Viking spacecraft and associated surfaces.</title>
        <authorList>
            <person name="Seuylemezian A."/>
            <person name="Vaishampayan P."/>
        </authorList>
    </citation>
    <scope>NUCLEOTIDE SEQUENCE [LARGE SCALE GENOMIC DNA]</scope>
    <source>
        <strain evidence="2 3">MA001</strain>
    </source>
</reference>
<dbReference type="RefSeq" id="WP_119117099.1">
    <property type="nucleotide sequence ID" value="NZ_CP026095.1"/>
</dbReference>
<organism evidence="2 3">
    <name type="scientific">Peribacillus asahii</name>
    <dbReference type="NCBI Taxonomy" id="228899"/>
    <lineage>
        <taxon>Bacteria</taxon>
        <taxon>Bacillati</taxon>
        <taxon>Bacillota</taxon>
        <taxon>Bacilli</taxon>
        <taxon>Bacillales</taxon>
        <taxon>Bacillaceae</taxon>
        <taxon>Peribacillus</taxon>
    </lineage>
</organism>
<dbReference type="InterPro" id="IPR015058">
    <property type="entry name" value="DUF1878"/>
</dbReference>
<dbReference type="EMBL" id="QWVS01000016">
    <property type="protein sequence ID" value="RID86162.1"/>
    <property type="molecule type" value="Genomic_DNA"/>
</dbReference>
<evidence type="ECO:0000313" key="3">
    <source>
        <dbReference type="Proteomes" id="UP000266016"/>
    </source>
</evidence>
<dbReference type="Proteomes" id="UP000266016">
    <property type="component" value="Unassembled WGS sequence"/>
</dbReference>
<dbReference type="KEGG" id="pasa:BAOM_0997"/>
<keyword evidence="3" id="KW-1185">Reference proteome</keyword>